<keyword evidence="9" id="KW-0175">Coiled coil</keyword>
<evidence type="ECO:0000256" key="8">
    <source>
        <dbReference type="RuleBase" id="RU364145"/>
    </source>
</evidence>
<evidence type="ECO:0000256" key="3">
    <source>
        <dbReference type="ARBA" id="ARBA00023015"/>
    </source>
</evidence>
<gene>
    <name evidence="8" type="primary">MED9</name>
</gene>
<dbReference type="PANTHER" id="PTHR20844:SF0">
    <property type="entry name" value="MEDIATOR OF RNA POLYMERASE II TRANSCRIPTION SUBUNIT 9"/>
    <property type="match status" value="1"/>
</dbReference>
<evidence type="ECO:0000313" key="10">
    <source>
        <dbReference type="EnsemblMetazoa" id="MESCA004498-PA"/>
    </source>
</evidence>
<dbReference type="GO" id="GO:0016592">
    <property type="term" value="C:mediator complex"/>
    <property type="evidence" value="ECO:0007669"/>
    <property type="project" value="InterPro"/>
</dbReference>
<evidence type="ECO:0000256" key="2">
    <source>
        <dbReference type="ARBA" id="ARBA00008089"/>
    </source>
</evidence>
<dbReference type="STRING" id="36166.T1GLT4"/>
<dbReference type="Pfam" id="PF07544">
    <property type="entry name" value="Med9"/>
    <property type="match status" value="1"/>
</dbReference>
<comment type="function">
    <text evidence="7 8">Component of the Mediator complex, a coactivator involved in the regulated transcription of nearly all RNA polymerase II-dependent genes. Mediator functions as a bridge to convey information from gene-specific regulatory proteins to the basal RNA polymerase II transcription machinery. Mediator is recruited to promoters by direct interactions with regulatory proteins and serves as a scaffold for the assembly of a functional preinitiation complex with RNA polymerase II and the general transcription factors.</text>
</comment>
<dbReference type="GO" id="GO:0003712">
    <property type="term" value="F:transcription coregulator activity"/>
    <property type="evidence" value="ECO:0007669"/>
    <property type="project" value="InterPro"/>
</dbReference>
<comment type="subunit">
    <text evidence="8">Component of the Mediator complex.</text>
</comment>
<protein>
    <recommendedName>
        <fullName evidence="8">Mediator of RNA polymerase II transcription subunit 9</fullName>
    </recommendedName>
    <alternativeName>
        <fullName evidence="8">Mediator complex subunit 9</fullName>
    </alternativeName>
</protein>
<accession>T1GLT4</accession>
<dbReference type="Proteomes" id="UP000015102">
    <property type="component" value="Unassembled WGS sequence"/>
</dbReference>
<evidence type="ECO:0000256" key="7">
    <source>
        <dbReference type="ARBA" id="ARBA00025687"/>
    </source>
</evidence>
<evidence type="ECO:0000256" key="4">
    <source>
        <dbReference type="ARBA" id="ARBA00023159"/>
    </source>
</evidence>
<reference evidence="10" key="2">
    <citation type="submission" date="2015-06" db="UniProtKB">
        <authorList>
            <consortium name="EnsemblMetazoa"/>
        </authorList>
    </citation>
    <scope>IDENTIFICATION</scope>
</reference>
<proteinExistence type="inferred from homology"/>
<keyword evidence="11" id="KW-1185">Reference proteome</keyword>
<comment type="similarity">
    <text evidence="2 8">Belongs to the Mediator complex subunit 9 family.</text>
</comment>
<dbReference type="PANTHER" id="PTHR20844">
    <property type="entry name" value="MEDIATOR OF RNA POLYMERASE II TRANSCRIPTION, SUBUNIT 9"/>
    <property type="match status" value="1"/>
</dbReference>
<dbReference type="EnsemblMetazoa" id="MESCA004498-RA">
    <property type="protein sequence ID" value="MESCA004498-PA"/>
    <property type="gene ID" value="MESCA004498"/>
</dbReference>
<keyword evidence="5 8" id="KW-0804">Transcription</keyword>
<feature type="coiled-coil region" evidence="9">
    <location>
        <begin position="87"/>
        <end position="114"/>
    </location>
</feature>
<keyword evidence="3 8" id="KW-0805">Transcription regulation</keyword>
<evidence type="ECO:0000256" key="1">
    <source>
        <dbReference type="ARBA" id="ARBA00004123"/>
    </source>
</evidence>
<evidence type="ECO:0000256" key="6">
    <source>
        <dbReference type="ARBA" id="ARBA00023242"/>
    </source>
</evidence>
<dbReference type="InterPro" id="IPR011425">
    <property type="entry name" value="Med9"/>
</dbReference>
<evidence type="ECO:0000313" key="11">
    <source>
        <dbReference type="Proteomes" id="UP000015102"/>
    </source>
</evidence>
<dbReference type="GO" id="GO:0006357">
    <property type="term" value="P:regulation of transcription by RNA polymerase II"/>
    <property type="evidence" value="ECO:0007669"/>
    <property type="project" value="InterPro"/>
</dbReference>
<evidence type="ECO:0000256" key="5">
    <source>
        <dbReference type="ARBA" id="ARBA00023163"/>
    </source>
</evidence>
<dbReference type="AlphaFoldDB" id="T1GLT4"/>
<keyword evidence="4 8" id="KW-0010">Activator</keyword>
<organism evidence="10 11">
    <name type="scientific">Megaselia scalaris</name>
    <name type="common">Humpbacked fly</name>
    <name type="synonym">Phora scalaris</name>
    <dbReference type="NCBI Taxonomy" id="36166"/>
    <lineage>
        <taxon>Eukaryota</taxon>
        <taxon>Metazoa</taxon>
        <taxon>Ecdysozoa</taxon>
        <taxon>Arthropoda</taxon>
        <taxon>Hexapoda</taxon>
        <taxon>Insecta</taxon>
        <taxon>Pterygota</taxon>
        <taxon>Neoptera</taxon>
        <taxon>Endopterygota</taxon>
        <taxon>Diptera</taxon>
        <taxon>Brachycera</taxon>
        <taxon>Muscomorpha</taxon>
        <taxon>Platypezoidea</taxon>
        <taxon>Phoridae</taxon>
        <taxon>Megaseliini</taxon>
        <taxon>Megaselia</taxon>
    </lineage>
</organism>
<name>T1GLT4_MEGSC</name>
<dbReference type="OMA" id="ESQDCNH"/>
<keyword evidence="6 8" id="KW-0539">Nucleus</keyword>
<evidence type="ECO:0000256" key="9">
    <source>
        <dbReference type="SAM" id="Coils"/>
    </source>
</evidence>
<dbReference type="EMBL" id="CAQQ02026472">
    <property type="status" value="NOT_ANNOTATED_CDS"/>
    <property type="molecule type" value="Genomic_DNA"/>
</dbReference>
<comment type="subcellular location">
    <subcellularLocation>
        <location evidence="1 8">Nucleus</location>
    </subcellularLocation>
</comment>
<dbReference type="HOGENOM" id="CLU_1817785_0_0_1"/>
<sequence>METQTQDIKPIINETQPSQIQENTLKIADLDIEILPTIYEIIRCVEKDPSDNRNVSQECSQKILELKRRFDTARSQIKQLSGIDFNKEEQLQKRELLRSQLKQKQELIAKYKNKQF</sequence>
<reference evidence="11" key="1">
    <citation type="submission" date="2013-02" db="EMBL/GenBank/DDBJ databases">
        <authorList>
            <person name="Hughes D."/>
        </authorList>
    </citation>
    <scope>NUCLEOTIDE SEQUENCE</scope>
    <source>
        <strain>Durham</strain>
        <strain evidence="11">NC isolate 2 -- Noor lab</strain>
    </source>
</reference>
<dbReference type="InterPro" id="IPR039242">
    <property type="entry name" value="MED9_metazoa"/>
</dbReference>